<protein>
    <submittedName>
        <fullName evidence="2">HNH endonuclease</fullName>
    </submittedName>
</protein>
<reference evidence="2 3" key="1">
    <citation type="submission" date="2022-07" db="EMBL/GenBank/DDBJ databases">
        <title>Novel species in genus cellulomonas.</title>
        <authorList>
            <person name="Ye L."/>
        </authorList>
    </citation>
    <scope>NUCLEOTIDE SEQUENCE [LARGE SCALE GENOMIC DNA]</scope>
    <source>
        <strain evidence="3">zg-Y908</strain>
    </source>
</reference>
<keyword evidence="2" id="KW-0255">Endonuclease</keyword>
<dbReference type="CDD" id="cd00085">
    <property type="entry name" value="HNHc"/>
    <property type="match status" value="1"/>
</dbReference>
<sequence>MLADLLDHILDEYDARSTPTLGDHVVVARGRRYDADALEAALEAATSASERPFRTSTRRPLLEAAGFRVLSLRAWSTGDELVWRMSVWDEVQKHDGLVPPQWLRARGVYGGGQGIYVDKARTRILAPTGLAVSVLSTGRHYSDQSGVERMIYSFPMTRRAAGRDRAEINAVTALLAAPMPLFVIENVGTLRRVRLAWVTASDDPAQSFLFEFAPQPPPPLVVEPDPQRPFARHTQRRRTTVTTNKAERDAHFTYRVLHRYEARCAISGVPVKEVLDAAHVIPVADGGPDDERNGILLTATLHRAFDAGLWALNPANGTIELDPRLQPADLRLTTLRLRPGAPYPHVEAMAWRYSKFRHREPAQV</sequence>
<proteinExistence type="predicted"/>
<evidence type="ECO:0000259" key="1">
    <source>
        <dbReference type="Pfam" id="PF13391"/>
    </source>
</evidence>
<evidence type="ECO:0000313" key="3">
    <source>
        <dbReference type="Proteomes" id="UP001317322"/>
    </source>
</evidence>
<keyword evidence="3" id="KW-1185">Reference proteome</keyword>
<dbReference type="EMBL" id="CP101989">
    <property type="protein sequence ID" value="UUI64874.1"/>
    <property type="molecule type" value="Genomic_DNA"/>
</dbReference>
<accession>A0ABY5K3R9</accession>
<name>A0ABY5K3R9_9CELL</name>
<dbReference type="Pfam" id="PF13391">
    <property type="entry name" value="HNH_2"/>
    <property type="match status" value="1"/>
</dbReference>
<keyword evidence="2" id="KW-0378">Hydrolase</keyword>
<dbReference type="Gene3D" id="1.10.30.50">
    <property type="match status" value="1"/>
</dbReference>
<evidence type="ECO:0000313" key="2">
    <source>
        <dbReference type="EMBL" id="UUI64874.1"/>
    </source>
</evidence>
<dbReference type="GO" id="GO:0004519">
    <property type="term" value="F:endonuclease activity"/>
    <property type="evidence" value="ECO:0007669"/>
    <property type="project" value="UniProtKB-KW"/>
</dbReference>
<keyword evidence="2" id="KW-0540">Nuclease</keyword>
<gene>
    <name evidence="2" type="ORF">NP075_17450</name>
</gene>
<organism evidence="2 3">
    <name type="scientific">Cellulomonas wangsupingiae</name>
    <dbReference type="NCBI Taxonomy" id="2968085"/>
    <lineage>
        <taxon>Bacteria</taxon>
        <taxon>Bacillati</taxon>
        <taxon>Actinomycetota</taxon>
        <taxon>Actinomycetes</taxon>
        <taxon>Micrococcales</taxon>
        <taxon>Cellulomonadaceae</taxon>
        <taxon>Cellulomonas</taxon>
    </lineage>
</organism>
<feature type="domain" description="HNH nuclease" evidence="1">
    <location>
        <begin position="264"/>
        <end position="313"/>
    </location>
</feature>
<dbReference type="InterPro" id="IPR003615">
    <property type="entry name" value="HNH_nuc"/>
</dbReference>
<dbReference type="Proteomes" id="UP001317322">
    <property type="component" value="Chromosome"/>
</dbReference>
<dbReference type="RefSeq" id="WP_227563364.1">
    <property type="nucleotide sequence ID" value="NZ_CP101989.1"/>
</dbReference>